<protein>
    <recommendedName>
        <fullName evidence="1">Zinc knuckle CX2CX4HX4C domain-containing protein</fullName>
    </recommendedName>
</protein>
<evidence type="ECO:0000313" key="2">
    <source>
        <dbReference type="EMBL" id="KAH1074290.1"/>
    </source>
</evidence>
<dbReference type="InterPro" id="IPR040256">
    <property type="entry name" value="At4g02000-like"/>
</dbReference>
<keyword evidence="3" id="KW-1185">Reference proteome</keyword>
<reference evidence="2 3" key="1">
    <citation type="journal article" date="2021" name="Plant Biotechnol. J.">
        <title>Multi-omics assisted identification of the key and species-specific regulatory components of drought-tolerant mechanisms in Gossypium stocksii.</title>
        <authorList>
            <person name="Yu D."/>
            <person name="Ke L."/>
            <person name="Zhang D."/>
            <person name="Wu Y."/>
            <person name="Sun Y."/>
            <person name="Mei J."/>
            <person name="Sun J."/>
            <person name="Sun Y."/>
        </authorList>
    </citation>
    <scope>NUCLEOTIDE SEQUENCE [LARGE SCALE GENOMIC DNA]</scope>
    <source>
        <strain evidence="3">cv. E1</strain>
        <tissue evidence="2">Leaf</tissue>
    </source>
</reference>
<dbReference type="Pfam" id="PF14392">
    <property type="entry name" value="zf-CCHC_4"/>
    <property type="match status" value="1"/>
</dbReference>
<evidence type="ECO:0000313" key="3">
    <source>
        <dbReference type="Proteomes" id="UP000828251"/>
    </source>
</evidence>
<dbReference type="InterPro" id="IPR025836">
    <property type="entry name" value="Zn_knuckle_CX2CX4HX4C"/>
</dbReference>
<evidence type="ECO:0000259" key="1">
    <source>
        <dbReference type="Pfam" id="PF14392"/>
    </source>
</evidence>
<name>A0A9D3V965_9ROSI</name>
<dbReference type="OrthoDB" id="1701901at2759"/>
<dbReference type="Proteomes" id="UP000828251">
    <property type="component" value="Unassembled WGS sequence"/>
</dbReference>
<dbReference type="EMBL" id="JAIQCV010000008">
    <property type="protein sequence ID" value="KAH1074290.1"/>
    <property type="molecule type" value="Genomic_DNA"/>
</dbReference>
<feature type="domain" description="Zinc knuckle CX2CX4HX4C" evidence="1">
    <location>
        <begin position="34"/>
        <end position="81"/>
    </location>
</feature>
<dbReference type="PANTHER" id="PTHR31286:SF153">
    <property type="entry name" value="DUF4283 DOMAIN PROTEIN"/>
    <property type="match status" value="1"/>
</dbReference>
<gene>
    <name evidence="2" type="ORF">J1N35_026618</name>
</gene>
<organism evidence="2 3">
    <name type="scientific">Gossypium stocksii</name>
    <dbReference type="NCBI Taxonomy" id="47602"/>
    <lineage>
        <taxon>Eukaryota</taxon>
        <taxon>Viridiplantae</taxon>
        <taxon>Streptophyta</taxon>
        <taxon>Embryophyta</taxon>
        <taxon>Tracheophyta</taxon>
        <taxon>Spermatophyta</taxon>
        <taxon>Magnoliopsida</taxon>
        <taxon>eudicotyledons</taxon>
        <taxon>Gunneridae</taxon>
        <taxon>Pentapetalae</taxon>
        <taxon>rosids</taxon>
        <taxon>malvids</taxon>
        <taxon>Malvales</taxon>
        <taxon>Malvaceae</taxon>
        <taxon>Malvoideae</taxon>
        <taxon>Gossypium</taxon>
    </lineage>
</organism>
<dbReference type="AlphaFoldDB" id="A0A9D3V965"/>
<accession>A0A9D3V965</accession>
<comment type="caution">
    <text evidence="2">The sequence shown here is derived from an EMBL/GenBank/DDBJ whole genome shotgun (WGS) entry which is preliminary data.</text>
</comment>
<dbReference type="PANTHER" id="PTHR31286">
    <property type="entry name" value="GLYCINE-RICH CELL WALL STRUCTURAL PROTEIN 1.8-LIKE"/>
    <property type="match status" value="1"/>
</dbReference>
<proteinExistence type="predicted"/>
<sequence>MAKQFGAFIGQFIEYDQGSPMMGLRNFIRVRVRLDVTLPLKRKKKIRIGTASTLYARFQYEKLGLFCFICRKLGHGESFCPLRLRLDSTKIIFGWDISLRVVVRRRNTVSSRWLRAADGSNCISTDLERNNLHSDLSKEKVNRRNSRSELGLGDLNAKSTFVEPSQQTSVKRRDNWHNLGTDVMVRNIENTGPINLMLYEENSPLVISEGKKRQRVVEEYFDKLKNNSAGGSIIVTVALLIRAAECYENPKLEYSWVGETTKSE</sequence>